<dbReference type="EMBL" id="DRXE01000259">
    <property type="protein sequence ID" value="HHM68484.1"/>
    <property type="molecule type" value="Genomic_DNA"/>
</dbReference>
<reference evidence="2" key="1">
    <citation type="journal article" date="2020" name="mSystems">
        <title>Genome- and Community-Level Interaction Insights into Carbon Utilization and Element Cycling Functions of Hydrothermarchaeota in Hydrothermal Sediment.</title>
        <authorList>
            <person name="Zhou Z."/>
            <person name="Liu Y."/>
            <person name="Xu W."/>
            <person name="Pan J."/>
            <person name="Luo Z.H."/>
            <person name="Li M."/>
        </authorList>
    </citation>
    <scope>NUCLEOTIDE SEQUENCE [LARGE SCALE GENOMIC DNA]</scope>
    <source>
        <strain evidence="2">SpSt-1071</strain>
    </source>
</reference>
<dbReference type="Pfam" id="PF09250">
    <property type="entry name" value="Prim-Pol"/>
    <property type="match status" value="1"/>
</dbReference>
<evidence type="ECO:0000313" key="2">
    <source>
        <dbReference type="EMBL" id="HHM68484.1"/>
    </source>
</evidence>
<dbReference type="InterPro" id="IPR015330">
    <property type="entry name" value="DNA_primase/pol_bifunc_N"/>
</dbReference>
<dbReference type="AlphaFoldDB" id="A0A7C5RF72"/>
<sequence>MFSVGPLEWALHYAAMGYPVLPVAHRSKVPVVDPALGLRRGKDDATLDPTLIRTWWSAHPEAGVAVLPPKEVLVLDLDSTLGLTTLMLLAPEFRQAPKARSGGGGAHVWFRLPPGSPPLSASARVLPSVAADLRGMGRAYLVAPPSLHPTGRPYEWIVPLRPPSDLPLFPQALMGLLRKAAVRREPIVSAREVPRPSPFPSRRERAYALAELRARCEQMARTPEGQRHLELVRHAVALWAWVRQGALKREEIESALFEAALRSGLEEREIAGVLRWVQGISPVRTLKP</sequence>
<protein>
    <submittedName>
        <fullName evidence="2">Bifunctional DNA primase/polymerase</fullName>
    </submittedName>
</protein>
<evidence type="ECO:0000259" key="1">
    <source>
        <dbReference type="SMART" id="SM00943"/>
    </source>
</evidence>
<dbReference type="CDD" id="cd04859">
    <property type="entry name" value="Prim_Pol"/>
    <property type="match status" value="1"/>
</dbReference>
<gene>
    <name evidence="2" type="ORF">ENM28_07265</name>
</gene>
<accession>A0A7C5RF72</accession>
<comment type="caution">
    <text evidence="2">The sequence shown here is derived from an EMBL/GenBank/DDBJ whole genome shotgun (WGS) entry which is preliminary data.</text>
</comment>
<organism evidence="2">
    <name type="scientific">Thermus caliditerrae</name>
    <dbReference type="NCBI Taxonomy" id="1330700"/>
    <lineage>
        <taxon>Bacteria</taxon>
        <taxon>Thermotogati</taxon>
        <taxon>Deinococcota</taxon>
        <taxon>Deinococci</taxon>
        <taxon>Thermales</taxon>
        <taxon>Thermaceae</taxon>
        <taxon>Thermus</taxon>
    </lineage>
</organism>
<name>A0A7C5RF72_9DEIN</name>
<dbReference type="SUPFAM" id="SSF56747">
    <property type="entry name" value="Prim-pol domain"/>
    <property type="match status" value="1"/>
</dbReference>
<feature type="domain" description="DNA primase/polymerase bifunctional N-terminal" evidence="1">
    <location>
        <begin position="10"/>
        <end position="173"/>
    </location>
</feature>
<dbReference type="SMART" id="SM00943">
    <property type="entry name" value="Prim-Pol"/>
    <property type="match status" value="1"/>
</dbReference>
<proteinExistence type="predicted"/>